<feature type="transmembrane region" description="Helical" evidence="13">
    <location>
        <begin position="54"/>
        <end position="77"/>
    </location>
</feature>
<dbReference type="Proteomes" id="UP001595705">
    <property type="component" value="Unassembled WGS sequence"/>
</dbReference>
<evidence type="ECO:0000256" key="10">
    <source>
        <dbReference type="ARBA" id="ARBA00023136"/>
    </source>
</evidence>
<organism evidence="14 15">
    <name type="scientific">Luteimonas soli</name>
    <dbReference type="NCBI Taxonomy" id="1648966"/>
    <lineage>
        <taxon>Bacteria</taxon>
        <taxon>Pseudomonadati</taxon>
        <taxon>Pseudomonadota</taxon>
        <taxon>Gammaproteobacteria</taxon>
        <taxon>Lysobacterales</taxon>
        <taxon>Lysobacteraceae</taxon>
        <taxon>Luteimonas</taxon>
    </lineage>
</organism>
<keyword evidence="15" id="KW-1185">Reference proteome</keyword>
<gene>
    <name evidence="14" type="ORF">ACFONC_00720</name>
</gene>
<evidence type="ECO:0000256" key="1">
    <source>
        <dbReference type="ARBA" id="ARBA00004141"/>
    </source>
</evidence>
<evidence type="ECO:0000256" key="6">
    <source>
        <dbReference type="ARBA" id="ARBA00022826"/>
    </source>
</evidence>
<dbReference type="EMBL" id="JBHRYA010000001">
    <property type="protein sequence ID" value="MFC3714681.1"/>
    <property type="molecule type" value="Genomic_DNA"/>
</dbReference>
<keyword evidence="10 13" id="KW-0472">Membrane</keyword>
<comment type="catalytic activity">
    <reaction evidence="12">
        <text>K(+)(in) = K(+)(out)</text>
        <dbReference type="Rhea" id="RHEA:29463"/>
        <dbReference type="ChEBI" id="CHEBI:29103"/>
    </reaction>
</comment>
<feature type="transmembrane region" description="Helical" evidence="13">
    <location>
        <begin position="211"/>
        <end position="233"/>
    </location>
</feature>
<keyword evidence="11" id="KW-0407">Ion channel</keyword>
<sequence>MSEPGDARVPRMADGFMHRGRQVTRLEAFVDAAFAFAVTLLVISIDAIPDSRAALVVALKAVPSFAACFAMIAMFWAAHARWSRRYGFDDGTSTTLSLLLVFVVLVYVYPLRLQFGVFFAWITDGWLPSPMQIESVADVGFMFLVYGLAFAMMSLCMLGLYAHAWRRREAIGLDREERARTIGELAIYVYFVVIATLSVVLALWTPRHAPQLIGVSGVLYALLGLTGVVEAGAHRRALARQAGA</sequence>
<comment type="similarity">
    <text evidence="2">Belongs to the TMEM175 family.</text>
</comment>
<comment type="subcellular location">
    <subcellularLocation>
        <location evidence="1">Membrane</location>
        <topology evidence="1">Multi-pass membrane protein</topology>
    </subcellularLocation>
</comment>
<keyword evidence="5 13" id="KW-0812">Transmembrane</keyword>
<reference evidence="15" key="1">
    <citation type="journal article" date="2019" name="Int. J. Syst. Evol. Microbiol.">
        <title>The Global Catalogue of Microorganisms (GCM) 10K type strain sequencing project: providing services to taxonomists for standard genome sequencing and annotation.</title>
        <authorList>
            <consortium name="The Broad Institute Genomics Platform"/>
            <consortium name="The Broad Institute Genome Sequencing Center for Infectious Disease"/>
            <person name="Wu L."/>
            <person name="Ma J."/>
        </authorList>
    </citation>
    <scope>NUCLEOTIDE SEQUENCE [LARGE SCALE GENOMIC DNA]</scope>
    <source>
        <strain evidence="15">KCTC 42441</strain>
    </source>
</reference>
<evidence type="ECO:0000256" key="5">
    <source>
        <dbReference type="ARBA" id="ARBA00022692"/>
    </source>
</evidence>
<dbReference type="RefSeq" id="WP_386741618.1">
    <property type="nucleotide sequence ID" value="NZ_JBHRYA010000001.1"/>
</dbReference>
<keyword evidence="6" id="KW-0631">Potassium channel</keyword>
<keyword evidence="9" id="KW-0406">Ion transport</keyword>
<feature type="transmembrane region" description="Helical" evidence="13">
    <location>
        <begin position="28"/>
        <end position="48"/>
    </location>
</feature>
<evidence type="ECO:0000256" key="8">
    <source>
        <dbReference type="ARBA" id="ARBA00022989"/>
    </source>
</evidence>
<comment type="caution">
    <text evidence="14">The sequence shown here is derived from an EMBL/GenBank/DDBJ whole genome shotgun (WGS) entry which is preliminary data.</text>
</comment>
<evidence type="ECO:0000256" key="12">
    <source>
        <dbReference type="ARBA" id="ARBA00034430"/>
    </source>
</evidence>
<evidence type="ECO:0000256" key="3">
    <source>
        <dbReference type="ARBA" id="ARBA00022448"/>
    </source>
</evidence>
<feature type="transmembrane region" description="Helical" evidence="13">
    <location>
        <begin position="185"/>
        <end position="205"/>
    </location>
</feature>
<evidence type="ECO:0000256" key="9">
    <source>
        <dbReference type="ARBA" id="ARBA00023065"/>
    </source>
</evidence>
<keyword evidence="7" id="KW-0630">Potassium</keyword>
<evidence type="ECO:0000313" key="15">
    <source>
        <dbReference type="Proteomes" id="UP001595705"/>
    </source>
</evidence>
<feature type="transmembrane region" description="Helical" evidence="13">
    <location>
        <begin position="98"/>
        <end position="123"/>
    </location>
</feature>
<keyword evidence="4" id="KW-0633">Potassium transport</keyword>
<name>A0ABV7XFI0_9GAMM</name>
<evidence type="ECO:0000256" key="13">
    <source>
        <dbReference type="SAM" id="Phobius"/>
    </source>
</evidence>
<keyword evidence="8 13" id="KW-1133">Transmembrane helix</keyword>
<evidence type="ECO:0000256" key="7">
    <source>
        <dbReference type="ARBA" id="ARBA00022958"/>
    </source>
</evidence>
<dbReference type="Pfam" id="PF06736">
    <property type="entry name" value="TMEM175"/>
    <property type="match status" value="1"/>
</dbReference>
<evidence type="ECO:0000256" key="2">
    <source>
        <dbReference type="ARBA" id="ARBA00006920"/>
    </source>
</evidence>
<dbReference type="InterPro" id="IPR010617">
    <property type="entry name" value="TMEM175-like"/>
</dbReference>
<evidence type="ECO:0000256" key="4">
    <source>
        <dbReference type="ARBA" id="ARBA00022538"/>
    </source>
</evidence>
<proteinExistence type="inferred from homology"/>
<feature type="transmembrane region" description="Helical" evidence="13">
    <location>
        <begin position="143"/>
        <end position="164"/>
    </location>
</feature>
<evidence type="ECO:0000256" key="11">
    <source>
        <dbReference type="ARBA" id="ARBA00023303"/>
    </source>
</evidence>
<protein>
    <submittedName>
        <fullName evidence="14">TMEM175 family protein</fullName>
    </submittedName>
</protein>
<evidence type="ECO:0000313" key="14">
    <source>
        <dbReference type="EMBL" id="MFC3714681.1"/>
    </source>
</evidence>
<accession>A0ABV7XFI0</accession>
<keyword evidence="3" id="KW-0813">Transport</keyword>